<reference evidence="13 14" key="2">
    <citation type="journal article" date="2007" name="Genome Biol.">
        <title>Assembly of the Candida albicans genome into sixteen supercontigs aligned on the eight chromosomes.</title>
        <authorList>
            <person name="van het Hoog M."/>
            <person name="Rast T.J."/>
            <person name="Martchenko M."/>
            <person name="Grindle S."/>
            <person name="Dignard D."/>
            <person name="Hogues H."/>
            <person name="Cuomo C."/>
            <person name="Berriman M."/>
            <person name="Scherer S."/>
            <person name="Magee B.B."/>
            <person name="Whiteway M."/>
            <person name="Chibana H."/>
            <person name="Nantel A."/>
            <person name="Magee P.T."/>
        </authorList>
    </citation>
    <scope>GENOME REANNOTATION</scope>
    <source>
        <strain evidence="14">SC5314 / ATCC MYA-2876</strain>
    </source>
</reference>
<evidence type="ECO:0000256" key="10">
    <source>
        <dbReference type="RuleBase" id="RU003805"/>
    </source>
</evidence>
<dbReference type="EC" id="2.7.7.6" evidence="10"/>
<evidence type="ECO:0000259" key="11">
    <source>
        <dbReference type="SMART" id="SM01311"/>
    </source>
</evidence>
<dbReference type="InterPro" id="IPR046950">
    <property type="entry name" value="DNA-dir_Rpol_C_phage-type"/>
</dbReference>
<evidence type="ECO:0000256" key="9">
    <source>
        <dbReference type="ARBA" id="ARBA00048552"/>
    </source>
</evidence>
<dbReference type="GO" id="GO:0042645">
    <property type="term" value="C:mitochondrial nucleoid"/>
    <property type="evidence" value="ECO:0007669"/>
    <property type="project" value="EnsemblFungi"/>
</dbReference>
<dbReference type="eggNOG" id="KOG1038">
    <property type="taxonomic scope" value="Eukaryota"/>
</dbReference>
<proteinExistence type="inferred from homology"/>
<name>A0A1D8PCA4_CANAL</name>
<keyword evidence="4 10" id="KW-0808">Transferase</keyword>
<dbReference type="PROSITE" id="PS00489">
    <property type="entry name" value="RNA_POL_PHAGE_2"/>
    <property type="match status" value="1"/>
</dbReference>
<keyword evidence="6" id="KW-0809">Transit peptide</keyword>
<dbReference type="CGD" id="CAL0000185076">
    <property type="gene designation" value="RPO41"/>
</dbReference>
<dbReference type="Proteomes" id="UP000000559">
    <property type="component" value="Chromosome 1"/>
</dbReference>
<reference evidence="13 14" key="1">
    <citation type="journal article" date="2004" name="Proc. Natl. Acad. Sci. U.S.A.">
        <title>The diploid genome sequence of Candida albicans.</title>
        <authorList>
            <person name="Jones T."/>
            <person name="Federspiel N.A."/>
            <person name="Chibana H."/>
            <person name="Dungan J."/>
            <person name="Kalman S."/>
            <person name="Magee B.B."/>
            <person name="Newport G."/>
            <person name="Thorstenson Y.R."/>
            <person name="Agabian N."/>
            <person name="Magee P.T."/>
            <person name="Davis R.W."/>
            <person name="Scherer S."/>
        </authorList>
    </citation>
    <scope>NUCLEOTIDE SEQUENCE [LARGE SCALE GENOMIC DNA]</scope>
    <source>
        <strain evidence="14">SC5314 / ATCC MYA-2876</strain>
    </source>
</reference>
<dbReference type="FunFam" id="1.10.1320.10:FF:000005">
    <property type="entry name" value="DNA-directed RNA polymerase"/>
    <property type="match status" value="1"/>
</dbReference>
<evidence type="ECO:0000313" key="13">
    <source>
        <dbReference type="EMBL" id="AOW25762.1"/>
    </source>
</evidence>
<gene>
    <name evidence="12 13" type="primary">RPO41</name>
    <name evidence="13" type="ordered locus">CAALFM_C100640CA</name>
    <name evidence="12" type="ordered locus">orf19.13462</name>
</gene>
<dbReference type="GO" id="GO:0034245">
    <property type="term" value="C:mitochondrial DNA-directed RNA polymerase complex"/>
    <property type="evidence" value="ECO:0000318"/>
    <property type="project" value="GO_Central"/>
</dbReference>
<comment type="subcellular location">
    <subcellularLocation>
        <location evidence="1">Mitochondrion</location>
    </subcellularLocation>
</comment>
<evidence type="ECO:0000313" key="12">
    <source>
        <dbReference type="CGD" id="CAL0000185076"/>
    </source>
</evidence>
<dbReference type="Pfam" id="PF00940">
    <property type="entry name" value="RNA_pol"/>
    <property type="match status" value="1"/>
</dbReference>
<dbReference type="Gene3D" id="1.10.287.280">
    <property type="match status" value="1"/>
</dbReference>
<dbReference type="InterPro" id="IPR043502">
    <property type="entry name" value="DNA/RNA_pol_sf"/>
</dbReference>
<dbReference type="InterPro" id="IPR029262">
    <property type="entry name" value="RPOL_N"/>
</dbReference>
<comment type="function">
    <text evidence="10">DNA-dependent RNA polymerase catalyzes the transcription of DNA into RNA using the four ribonucleoside triphosphates as substrates.</text>
</comment>
<comment type="similarity">
    <text evidence="2 10">Belongs to the phage and mitochondrial RNA polymerase family.</text>
</comment>
<keyword evidence="3 10" id="KW-0240">DNA-directed RNA polymerase</keyword>
<dbReference type="GeneID" id="3639378"/>
<organism evidence="13 14">
    <name type="scientific">Candida albicans (strain SC5314 / ATCC MYA-2876)</name>
    <name type="common">Yeast</name>
    <dbReference type="NCBI Taxonomy" id="237561"/>
    <lineage>
        <taxon>Eukaryota</taxon>
        <taxon>Fungi</taxon>
        <taxon>Dikarya</taxon>
        <taxon>Ascomycota</taxon>
        <taxon>Saccharomycotina</taxon>
        <taxon>Pichiomycetes</taxon>
        <taxon>Debaryomycetaceae</taxon>
        <taxon>Candida/Lodderomyces clade</taxon>
        <taxon>Candida</taxon>
    </lineage>
</organism>
<dbReference type="PANTHER" id="PTHR10102">
    <property type="entry name" value="DNA-DIRECTED RNA POLYMERASE, MITOCHONDRIAL"/>
    <property type="match status" value="1"/>
</dbReference>
<dbReference type="VEuPathDB" id="FungiDB:C1_00640C_A"/>
<keyword evidence="8 10" id="KW-0804">Transcription</keyword>
<dbReference type="Gene3D" id="1.10.1320.10">
    <property type="entry name" value="DNA-directed RNA polymerase, N-terminal domain"/>
    <property type="match status" value="1"/>
</dbReference>
<dbReference type="Pfam" id="PF14700">
    <property type="entry name" value="RPOL_N"/>
    <property type="match status" value="1"/>
</dbReference>
<dbReference type="KEGG" id="cal:CAALFM_C100640CA"/>
<dbReference type="STRING" id="237561.A0A1D8PCA4"/>
<keyword evidence="5 10" id="KW-0548">Nucleotidyltransferase</keyword>
<dbReference type="InterPro" id="IPR002092">
    <property type="entry name" value="DNA-dir_Rpol_phage-type"/>
</dbReference>
<comment type="catalytic activity">
    <reaction evidence="9 10">
        <text>RNA(n) + a ribonucleoside 5'-triphosphate = RNA(n+1) + diphosphate</text>
        <dbReference type="Rhea" id="RHEA:21248"/>
        <dbReference type="Rhea" id="RHEA-COMP:14527"/>
        <dbReference type="Rhea" id="RHEA-COMP:17342"/>
        <dbReference type="ChEBI" id="CHEBI:33019"/>
        <dbReference type="ChEBI" id="CHEBI:61557"/>
        <dbReference type="ChEBI" id="CHEBI:140395"/>
        <dbReference type="EC" id="2.7.7.6"/>
    </reaction>
</comment>
<dbReference type="GO" id="GO:0006269">
    <property type="term" value="P:DNA replication, synthesis of primer"/>
    <property type="evidence" value="ECO:0007669"/>
    <property type="project" value="EnsemblFungi"/>
</dbReference>
<accession>A0A1D8PCA4</accession>
<dbReference type="EMBL" id="CP017623">
    <property type="protein sequence ID" value="AOW25762.1"/>
    <property type="molecule type" value="Genomic_DNA"/>
</dbReference>
<dbReference type="SMART" id="SM01311">
    <property type="entry name" value="RPOL_N"/>
    <property type="match status" value="1"/>
</dbReference>
<dbReference type="OrthoDB" id="276422at2759"/>
<dbReference type="GO" id="GO:0001018">
    <property type="term" value="F:mitochondrial promoter sequence-specific DNA binding"/>
    <property type="evidence" value="ECO:0000318"/>
    <property type="project" value="GO_Central"/>
</dbReference>
<sequence>MLSAQRSLVRRITGVRLQVRMLHHTTKTSTATSQIDTTSAGDFKHSEVLSKVMSPLMSINHVKEAPSLKNYHNNKITYRSYLNLNPEKYDLDEEEKIVKYYSSKNDGVEVQPYAPEIQYLKNILESFSEQKYFDKIDQVLKSLSKLVNATEFTDICNKYLENILQDDSLSLQDLNSIIGQLQDKCKFKTNTRTEAIILGKMLNDSDNAQSSISEFFGNMEKQTIVEILRNMDVIGVDNLYKVFDCDSIDASVIPKELQEIYQEHKSKDHDDEIAEDILKLQENKQINPLDKKSLEELLPVDSFGLQVIRHSLLGLKPDSEAALKFADQVEKIIEDVDDEVLNQDIMSGKINYFEMYSKLKTEEQRQAFNEALNVFNLERQKQIEIRGIEGAKEKWKHDFEESQKRGDLNLSKGLNAQCYKWLQDVLPVLEKEYKLCEALINGNNSVIEKDDPNAKDRAMYAPFILKISPDKAIIITILELFKLHSTGGVVRGFRAYKAIQSVGKAIEAEYRIGLQAKKENKLFSQKHLSPQLQKLMRRTMQKGNESTPEWDDATRARIGGVLVSILMSVAKVNVRKETPQGLIEDFHPAFYHGMQFIAGNRVGVIKVHTDISNILSGTSLTESIQPQALPMLVEPKPWNSFYGGGSLYSKTPLVRVKDSPETEAYLKAANERGNLTGVFEGLNVLGNTAWTVNKKVFNVISHYWNSGEEFLSIPPVSEEPQLPQDIPGNSDPQKLLHHTTSKYQALDEYISNKSQRCDNNYRLEIARAFIGEKLFFPHNLDFRGRAYPISPHFNHLGGDLTRSLFLFWDGKELGEEGLNWLKIQLANVYGVDKESLAKRVEFVNENLEKVLESAADPFATDAWWQKAEKPWQALSVCFELAEAYKLDDPTKFVSHLPVHQDGTCNGLQHYAALGGDVEGANQVNLNPSDKPQDVYTYVAKLVETRVKADAEKGDELAIFLQDKIKRKVVKQTVMTNVYGVTFIGAIEQIRKQIIHLFPKDADHHAAARYLAVQVFASIRELFENAHFIQAWLTESAKRITKSVTLDFGESQYSEQELLSTVIWTTPLGLPCVQPYRLHKKKQLKTAVQDLNIVMPSNTSAVDSRKQQNGFPPNFIHSLDATHMLMTATKCAEFDLNFASVHDSFWTHAADVPQMNRIIREQFVKLHTTNLIELLKEEFSERYKDNYQVLPIPNNHELARKVKAIKKEWAEALNRPVQIADELYMERKRLQMLESEDPEEVEVAKNMETTISITMNYKPYEFANRQVSNSFQILVPIQFPEVPSKGEFDVNLVKQSQYFFS</sequence>
<dbReference type="GO" id="GO:0006390">
    <property type="term" value="P:mitochondrial transcription"/>
    <property type="evidence" value="ECO:0000318"/>
    <property type="project" value="GO_Central"/>
</dbReference>
<evidence type="ECO:0000256" key="6">
    <source>
        <dbReference type="ARBA" id="ARBA00022946"/>
    </source>
</evidence>
<evidence type="ECO:0000256" key="4">
    <source>
        <dbReference type="ARBA" id="ARBA00022679"/>
    </source>
</evidence>
<dbReference type="FunFam" id="1.10.150.20:FF:000041">
    <property type="entry name" value="DNA-directed RNA polymerase"/>
    <property type="match status" value="1"/>
</dbReference>
<dbReference type="Gene3D" id="1.10.150.20">
    <property type="entry name" value="5' to 3' exonuclease, C-terminal subdomain"/>
    <property type="match status" value="1"/>
</dbReference>
<dbReference type="GO" id="GO:0003899">
    <property type="term" value="F:DNA-directed RNA polymerase activity"/>
    <property type="evidence" value="ECO:0000318"/>
    <property type="project" value="GO_Central"/>
</dbReference>
<evidence type="ECO:0000256" key="8">
    <source>
        <dbReference type="ARBA" id="ARBA00023163"/>
    </source>
</evidence>
<dbReference type="RefSeq" id="XP_719003.2">
    <property type="nucleotide sequence ID" value="XM_713910.2"/>
</dbReference>
<protein>
    <recommendedName>
        <fullName evidence="10">DNA-directed RNA polymerase</fullName>
        <ecNumber evidence="10">2.7.7.6</ecNumber>
    </recommendedName>
</protein>
<feature type="domain" description="DNA-directed RNA polymerase N-terminal" evidence="11">
    <location>
        <begin position="378"/>
        <end position="687"/>
    </location>
</feature>
<evidence type="ECO:0000313" key="14">
    <source>
        <dbReference type="Proteomes" id="UP000000559"/>
    </source>
</evidence>
<dbReference type="InParanoid" id="A0A1D8PCA4"/>
<dbReference type="SUPFAM" id="SSF56672">
    <property type="entry name" value="DNA/RNA polymerases"/>
    <property type="match status" value="1"/>
</dbReference>
<evidence type="ECO:0000256" key="3">
    <source>
        <dbReference type="ARBA" id="ARBA00022478"/>
    </source>
</evidence>
<dbReference type="PANTHER" id="PTHR10102:SF0">
    <property type="entry name" value="DNA-DIRECTED RNA POLYMERASE, MITOCHONDRIAL"/>
    <property type="match status" value="1"/>
</dbReference>
<keyword evidence="7" id="KW-0496">Mitochondrion</keyword>
<dbReference type="PROSITE" id="PS00900">
    <property type="entry name" value="RNA_POL_PHAGE_1"/>
    <property type="match status" value="1"/>
</dbReference>
<evidence type="ECO:0000256" key="7">
    <source>
        <dbReference type="ARBA" id="ARBA00023128"/>
    </source>
</evidence>
<dbReference type="GO" id="GO:0006391">
    <property type="term" value="P:transcription initiation at mitochondrial promoter"/>
    <property type="evidence" value="ECO:0007669"/>
    <property type="project" value="EnsemblFungi"/>
</dbReference>
<evidence type="ECO:0000256" key="2">
    <source>
        <dbReference type="ARBA" id="ARBA00009493"/>
    </source>
</evidence>
<keyword evidence="14" id="KW-1185">Reference proteome</keyword>
<dbReference type="AlphaFoldDB" id="A0A1D8PCA4"/>
<evidence type="ECO:0000256" key="5">
    <source>
        <dbReference type="ARBA" id="ARBA00022695"/>
    </source>
</evidence>
<dbReference type="FunFam" id="1.10.287.280:FF:000001">
    <property type="entry name" value="DNA-directed RNA polymerase"/>
    <property type="match status" value="1"/>
</dbReference>
<evidence type="ECO:0000256" key="1">
    <source>
        <dbReference type="ARBA" id="ARBA00004173"/>
    </source>
</evidence>
<dbReference type="FunCoup" id="A0A1D8PCA4">
    <property type="interactions" value="269"/>
</dbReference>
<reference evidence="13 14" key="3">
    <citation type="journal article" date="2013" name="Genome Biol.">
        <title>Assembly of a phased diploid Candida albicans genome facilitates allele-specific measurements and provides a simple model for repeat and indel structure.</title>
        <authorList>
            <person name="Muzzey D."/>
            <person name="Schwartz K."/>
            <person name="Weissman J.S."/>
            <person name="Sherlock G."/>
        </authorList>
    </citation>
    <scope>NUCLEOTIDE SEQUENCE [LARGE SCALE GENOMIC DNA]</scope>
    <source>
        <strain evidence="14">SC5314 / ATCC MYA-2876</strain>
    </source>
</reference>
<dbReference type="InterPro" id="IPR037159">
    <property type="entry name" value="RNA_POL_N_sf"/>
</dbReference>
<dbReference type="SMR" id="A0A1D8PCA4"/>